<protein>
    <submittedName>
        <fullName evidence="5">AraC family transcriptional regulator</fullName>
    </submittedName>
</protein>
<feature type="domain" description="HTH araC/xylS-type" evidence="4">
    <location>
        <begin position="173"/>
        <end position="270"/>
    </location>
</feature>
<organism evidence="5 6">
    <name type="scientific">Nocardia alba</name>
    <dbReference type="NCBI Taxonomy" id="225051"/>
    <lineage>
        <taxon>Bacteria</taxon>
        <taxon>Bacillati</taxon>
        <taxon>Actinomycetota</taxon>
        <taxon>Actinomycetes</taxon>
        <taxon>Mycobacteriales</taxon>
        <taxon>Nocardiaceae</taxon>
        <taxon>Nocardia</taxon>
    </lineage>
</organism>
<evidence type="ECO:0000259" key="4">
    <source>
        <dbReference type="PROSITE" id="PS01124"/>
    </source>
</evidence>
<gene>
    <name evidence="5" type="ORF">DFR71_2627</name>
</gene>
<dbReference type="InterPro" id="IPR018060">
    <property type="entry name" value="HTH_AraC"/>
</dbReference>
<dbReference type="GO" id="GO:0003700">
    <property type="term" value="F:DNA-binding transcription factor activity"/>
    <property type="evidence" value="ECO:0007669"/>
    <property type="project" value="InterPro"/>
</dbReference>
<dbReference type="STRING" id="1210063.GCA_001612665_00288"/>
<dbReference type="Pfam" id="PF02311">
    <property type="entry name" value="AraC_binding"/>
    <property type="match status" value="1"/>
</dbReference>
<evidence type="ECO:0000256" key="2">
    <source>
        <dbReference type="ARBA" id="ARBA00023125"/>
    </source>
</evidence>
<dbReference type="InterPro" id="IPR003313">
    <property type="entry name" value="AraC-bd"/>
</dbReference>
<dbReference type="Gene3D" id="2.60.120.10">
    <property type="entry name" value="Jelly Rolls"/>
    <property type="match status" value="1"/>
</dbReference>
<comment type="caution">
    <text evidence="5">The sequence shown here is derived from an EMBL/GenBank/DDBJ whole genome shotgun (WGS) entry which is preliminary data.</text>
</comment>
<keyword evidence="6" id="KW-1185">Reference proteome</keyword>
<dbReference type="InterPro" id="IPR018062">
    <property type="entry name" value="HTH_AraC-typ_CS"/>
</dbReference>
<dbReference type="PANTHER" id="PTHR11019:SF159">
    <property type="entry name" value="TRANSCRIPTIONAL REGULATOR-RELATED"/>
    <property type="match status" value="1"/>
</dbReference>
<evidence type="ECO:0000256" key="3">
    <source>
        <dbReference type="ARBA" id="ARBA00023163"/>
    </source>
</evidence>
<dbReference type="SMART" id="SM00342">
    <property type="entry name" value="HTH_ARAC"/>
    <property type="match status" value="1"/>
</dbReference>
<dbReference type="InterPro" id="IPR011051">
    <property type="entry name" value="RmlC_Cupin_sf"/>
</dbReference>
<dbReference type="SUPFAM" id="SSF46689">
    <property type="entry name" value="Homeodomain-like"/>
    <property type="match status" value="1"/>
</dbReference>
<keyword evidence="1" id="KW-0805">Transcription regulation</keyword>
<dbReference type="Proteomes" id="UP000294856">
    <property type="component" value="Unassembled WGS sequence"/>
</dbReference>
<dbReference type="Gene3D" id="1.10.10.60">
    <property type="entry name" value="Homeodomain-like"/>
    <property type="match status" value="1"/>
</dbReference>
<dbReference type="PANTHER" id="PTHR11019">
    <property type="entry name" value="HTH-TYPE TRANSCRIPTIONAL REGULATOR NIMR"/>
    <property type="match status" value="1"/>
</dbReference>
<dbReference type="OrthoDB" id="2039152at2"/>
<name>A0A4R1FP50_9NOCA</name>
<dbReference type="PROSITE" id="PS01124">
    <property type="entry name" value="HTH_ARAC_FAMILY_2"/>
    <property type="match status" value="1"/>
</dbReference>
<dbReference type="AlphaFoldDB" id="A0A4R1FP50"/>
<accession>A0A4R1FP50</accession>
<dbReference type="GO" id="GO:0043565">
    <property type="term" value="F:sequence-specific DNA binding"/>
    <property type="evidence" value="ECO:0007669"/>
    <property type="project" value="InterPro"/>
</dbReference>
<dbReference type="RefSeq" id="WP_067445050.1">
    <property type="nucleotide sequence ID" value="NZ_SMFR01000002.1"/>
</dbReference>
<dbReference type="EMBL" id="SMFR01000002">
    <property type="protein sequence ID" value="TCJ96597.1"/>
    <property type="molecule type" value="Genomic_DNA"/>
</dbReference>
<evidence type="ECO:0000313" key="5">
    <source>
        <dbReference type="EMBL" id="TCJ96597.1"/>
    </source>
</evidence>
<dbReference type="Pfam" id="PF12833">
    <property type="entry name" value="HTH_18"/>
    <property type="match status" value="1"/>
</dbReference>
<evidence type="ECO:0000313" key="6">
    <source>
        <dbReference type="Proteomes" id="UP000294856"/>
    </source>
</evidence>
<evidence type="ECO:0000256" key="1">
    <source>
        <dbReference type="ARBA" id="ARBA00023015"/>
    </source>
</evidence>
<dbReference type="InterPro" id="IPR009057">
    <property type="entry name" value="Homeodomain-like_sf"/>
</dbReference>
<proteinExistence type="predicted"/>
<dbReference type="InterPro" id="IPR014710">
    <property type="entry name" value="RmlC-like_jellyroll"/>
</dbReference>
<keyword evidence="3" id="KW-0804">Transcription</keyword>
<sequence length="282" mass="30975">MTASTHSAIPHAESANVAHLRRSAAVRAGSHLYAGGHFVTTWHSHDMHQIEYAVGGVVEVETATTHYLLPPQQAVWIPSGLRHRATMSANVQCVAVMFDPELIPFDGSRAAVLNVSQLIREMIIYAQRWPIDRLSDEPRAERYFRTLGDLVLDAIDSDEALLNLPVSDHPIVHAAMTHTKEHLHEVTIAEVSRACAVSDRTLRRLFEAHAGCSWRTYLLHARMLRAMALLASPGQSVQETARAVGFDNASSFTRAFTEFCGRSPSAYSRRSATGYHAGASGA</sequence>
<keyword evidence="2" id="KW-0238">DNA-binding</keyword>
<dbReference type="CDD" id="cd06124">
    <property type="entry name" value="cupin_NimR-like_N"/>
    <property type="match status" value="1"/>
</dbReference>
<dbReference type="SUPFAM" id="SSF51182">
    <property type="entry name" value="RmlC-like cupins"/>
    <property type="match status" value="1"/>
</dbReference>
<dbReference type="PROSITE" id="PS00041">
    <property type="entry name" value="HTH_ARAC_FAMILY_1"/>
    <property type="match status" value="1"/>
</dbReference>
<reference evidence="5 6" key="1">
    <citation type="submission" date="2019-03" db="EMBL/GenBank/DDBJ databases">
        <title>Genomic Encyclopedia of Type Strains, Phase IV (KMG-IV): sequencing the most valuable type-strain genomes for metagenomic binning, comparative biology and taxonomic classification.</title>
        <authorList>
            <person name="Goeker M."/>
        </authorList>
    </citation>
    <scope>NUCLEOTIDE SEQUENCE [LARGE SCALE GENOMIC DNA]</scope>
    <source>
        <strain evidence="5 6">DSM 44684</strain>
    </source>
</reference>